<dbReference type="Proteomes" id="UP000299102">
    <property type="component" value="Unassembled WGS sequence"/>
</dbReference>
<proteinExistence type="predicted"/>
<sequence length="223" mass="25567">MLTKPCCDGDFNGQIGERQPVEDIVLGPFIYGKKLEAKRGKACQLCTGECLENPKHNVQEERKEGKRKRGRQQKRWDDDIRKVAGITWSRVARERSEWSRLEEAFANWQTDLQKVKKHQIHNAVEDAGPRRSFGQLERLRLSTPNTVYILTVNTARFTRAPATYRRMRAGTRHATGTRVNLGFLRERPRRRPAPTPAPSQARKEEGARPAVERVRGTSQSDVP</sequence>
<gene>
    <name evidence="2" type="ORF">EVAR_97443_1</name>
</gene>
<feature type="compositionally biased region" description="Basic and acidic residues" evidence="1">
    <location>
        <begin position="201"/>
        <end position="215"/>
    </location>
</feature>
<evidence type="ECO:0000256" key="1">
    <source>
        <dbReference type="SAM" id="MobiDB-lite"/>
    </source>
</evidence>
<reference evidence="2 3" key="1">
    <citation type="journal article" date="2019" name="Commun. Biol.">
        <title>The bagworm genome reveals a unique fibroin gene that provides high tensile strength.</title>
        <authorList>
            <person name="Kono N."/>
            <person name="Nakamura H."/>
            <person name="Ohtoshi R."/>
            <person name="Tomita M."/>
            <person name="Numata K."/>
            <person name="Arakawa K."/>
        </authorList>
    </citation>
    <scope>NUCLEOTIDE SEQUENCE [LARGE SCALE GENOMIC DNA]</scope>
</reference>
<comment type="caution">
    <text evidence="2">The sequence shown here is derived from an EMBL/GenBank/DDBJ whole genome shotgun (WGS) entry which is preliminary data.</text>
</comment>
<evidence type="ECO:0000313" key="2">
    <source>
        <dbReference type="EMBL" id="GBP56022.1"/>
    </source>
</evidence>
<evidence type="ECO:0000313" key="3">
    <source>
        <dbReference type="Proteomes" id="UP000299102"/>
    </source>
</evidence>
<name>A0A4C1WZ77_EUMVA</name>
<organism evidence="2 3">
    <name type="scientific">Eumeta variegata</name>
    <name type="common">Bagworm moth</name>
    <name type="synonym">Eumeta japonica</name>
    <dbReference type="NCBI Taxonomy" id="151549"/>
    <lineage>
        <taxon>Eukaryota</taxon>
        <taxon>Metazoa</taxon>
        <taxon>Ecdysozoa</taxon>
        <taxon>Arthropoda</taxon>
        <taxon>Hexapoda</taxon>
        <taxon>Insecta</taxon>
        <taxon>Pterygota</taxon>
        <taxon>Neoptera</taxon>
        <taxon>Endopterygota</taxon>
        <taxon>Lepidoptera</taxon>
        <taxon>Glossata</taxon>
        <taxon>Ditrysia</taxon>
        <taxon>Tineoidea</taxon>
        <taxon>Psychidae</taxon>
        <taxon>Oiketicinae</taxon>
        <taxon>Eumeta</taxon>
    </lineage>
</organism>
<feature type="region of interest" description="Disordered" evidence="1">
    <location>
        <begin position="172"/>
        <end position="223"/>
    </location>
</feature>
<protein>
    <submittedName>
        <fullName evidence="2">Uncharacterized protein</fullName>
    </submittedName>
</protein>
<dbReference type="OrthoDB" id="410104at2759"/>
<accession>A0A4C1WZ77</accession>
<dbReference type="EMBL" id="BGZK01000683">
    <property type="protein sequence ID" value="GBP56022.1"/>
    <property type="molecule type" value="Genomic_DNA"/>
</dbReference>
<dbReference type="AlphaFoldDB" id="A0A4C1WZ77"/>
<keyword evidence="3" id="KW-1185">Reference proteome</keyword>